<evidence type="ECO:0000313" key="5">
    <source>
        <dbReference type="EMBL" id="RZN56328.1"/>
    </source>
</evidence>
<gene>
    <name evidence="6" type="ORF">DSO09_01270</name>
    <name evidence="5" type="ORF">EF809_02850</name>
</gene>
<comment type="caution">
    <text evidence="6">The sequence shown here is derived from an EMBL/GenBank/DDBJ whole genome shotgun (WGS) entry which is preliminary data.</text>
</comment>
<sequence>MKNMKKAFITGRPGIGKSTVLKEVVNVLKNKGWKIGGIICPEIRRNGIRIGFNIIDILSNTSGILASIDSYNGPRIGRYYVNINNIEKIAIPAIKKSLEEAHLTVIDEIGPMELLSEKFYNLIKEILSIDKPILCVIHKSLVKEFSLKFPNIPIFEVTEGNRSFISNKILDYLLR</sequence>
<dbReference type="NCBIfam" id="NF010248">
    <property type="entry name" value="PRK13695.1"/>
    <property type="match status" value="1"/>
</dbReference>
<dbReference type="InterPro" id="IPR027417">
    <property type="entry name" value="P-loop_NTPase"/>
</dbReference>
<evidence type="ECO:0000313" key="8">
    <source>
        <dbReference type="Proteomes" id="UP000317265"/>
    </source>
</evidence>
<keyword evidence="1 4" id="KW-0547">Nucleotide-binding</keyword>
<protein>
    <recommendedName>
        <fullName evidence="4">Nucleoside-triphosphatase DSO09_01270</fullName>
        <shortName evidence="4">NTPase</shortName>
        <ecNumber evidence="4">3.6.1.15</ecNumber>
    </recommendedName>
    <alternativeName>
        <fullName evidence="4">Nucleoside triphosphate phosphohydrolase</fullName>
    </alternativeName>
</protein>
<organism evidence="6 8">
    <name type="scientific">Thermoproteota archaeon</name>
    <dbReference type="NCBI Taxonomy" id="2056631"/>
    <lineage>
        <taxon>Archaea</taxon>
        <taxon>Thermoproteota</taxon>
    </lineage>
</organism>
<dbReference type="Proteomes" id="UP000317265">
    <property type="component" value="Unassembled WGS sequence"/>
</dbReference>
<dbReference type="GO" id="GO:0005524">
    <property type="term" value="F:ATP binding"/>
    <property type="evidence" value="ECO:0007669"/>
    <property type="project" value="UniProtKB-UniRule"/>
</dbReference>
<feature type="binding site" evidence="4">
    <location>
        <begin position="103"/>
        <end position="110"/>
    </location>
    <ligand>
        <name>ATP</name>
        <dbReference type="ChEBI" id="CHEBI:30616"/>
    </ligand>
</feature>
<dbReference type="PANTHER" id="PTHR43146:SF1">
    <property type="entry name" value="CANCER-RELATED NUCLEOSIDE-TRIPHOSPHATASE"/>
    <property type="match status" value="1"/>
</dbReference>
<comment type="catalytic activity">
    <reaction evidence="4">
        <text>a ribonucleoside 5'-triphosphate + H2O = a ribonucleoside 5'-diphosphate + phosphate + H(+)</text>
        <dbReference type="Rhea" id="RHEA:23680"/>
        <dbReference type="ChEBI" id="CHEBI:15377"/>
        <dbReference type="ChEBI" id="CHEBI:15378"/>
        <dbReference type="ChEBI" id="CHEBI:43474"/>
        <dbReference type="ChEBI" id="CHEBI:57930"/>
        <dbReference type="ChEBI" id="CHEBI:61557"/>
        <dbReference type="EC" id="3.6.1.15"/>
    </reaction>
</comment>
<dbReference type="EMBL" id="RXIH01000025">
    <property type="protein sequence ID" value="RZN56328.1"/>
    <property type="molecule type" value="Genomic_DNA"/>
</dbReference>
<dbReference type="EMBL" id="QNVI01000016">
    <property type="protein sequence ID" value="TDA39987.1"/>
    <property type="molecule type" value="Genomic_DNA"/>
</dbReference>
<evidence type="ECO:0000313" key="7">
    <source>
        <dbReference type="Proteomes" id="UP000316080"/>
    </source>
</evidence>
<evidence type="ECO:0000256" key="2">
    <source>
        <dbReference type="ARBA" id="ARBA00022801"/>
    </source>
</evidence>
<evidence type="ECO:0000256" key="3">
    <source>
        <dbReference type="ARBA" id="ARBA00022840"/>
    </source>
</evidence>
<evidence type="ECO:0000313" key="6">
    <source>
        <dbReference type="EMBL" id="TDA39987.1"/>
    </source>
</evidence>
<comment type="function">
    <text evidence="4">Has nucleotide phosphatase activity towards ATP, GTP, CTP, TTP and UTP. May hydrolyze nucleoside diphosphates with lower efficiency.</text>
</comment>
<dbReference type="Pfam" id="PF03266">
    <property type="entry name" value="NTPase_1"/>
    <property type="match status" value="1"/>
</dbReference>
<keyword evidence="3 4" id="KW-0067">ATP-binding</keyword>
<dbReference type="EC" id="3.6.1.15" evidence="4"/>
<dbReference type="CDD" id="cd19482">
    <property type="entry name" value="RecA-like_Thep1"/>
    <property type="match status" value="1"/>
</dbReference>
<dbReference type="SUPFAM" id="SSF52540">
    <property type="entry name" value="P-loop containing nucleoside triphosphate hydrolases"/>
    <property type="match status" value="1"/>
</dbReference>
<feature type="binding site" evidence="4">
    <location>
        <begin position="11"/>
        <end position="18"/>
    </location>
    <ligand>
        <name>ATP</name>
        <dbReference type="ChEBI" id="CHEBI:30616"/>
    </ligand>
</feature>
<dbReference type="AlphaFoldDB" id="A0A523BGC7"/>
<evidence type="ECO:0000256" key="4">
    <source>
        <dbReference type="HAMAP-Rule" id="MF_00796"/>
    </source>
</evidence>
<comment type="similarity">
    <text evidence="4">Belongs to the THEP1 NTPase family.</text>
</comment>
<name>A0A523BGC7_9CREN</name>
<keyword evidence="2 4" id="KW-0378">Hydrolase</keyword>
<dbReference type="PANTHER" id="PTHR43146">
    <property type="entry name" value="CANCER-RELATED NUCLEOSIDE-TRIPHOSPHATASE"/>
    <property type="match status" value="1"/>
</dbReference>
<accession>A0A523BGC7</accession>
<dbReference type="InterPro" id="IPR004948">
    <property type="entry name" value="Nuc-triphosphatase_THEP1"/>
</dbReference>
<proteinExistence type="inferred from homology"/>
<reference evidence="5 7" key="2">
    <citation type="journal article" date="2019" name="Nat. Microbiol.">
        <title>Wide diversity of methane and short-chain alkane metabolisms in uncultured archaea.</title>
        <authorList>
            <person name="Borrel G."/>
            <person name="Adam P.S."/>
            <person name="McKay L.J."/>
            <person name="Chen L.X."/>
            <person name="Sierra-Garcia I.N."/>
            <person name="Sieber C.M."/>
            <person name="Letourneur Q."/>
            <person name="Ghozlane A."/>
            <person name="Andersen G.L."/>
            <person name="Li W.J."/>
            <person name="Hallam S.J."/>
            <person name="Muyzer G."/>
            <person name="de Oliveira V.M."/>
            <person name="Inskeep W.P."/>
            <person name="Banfield J.F."/>
            <person name="Gribaldo S."/>
        </authorList>
    </citation>
    <scope>NUCLEOTIDE SEQUENCE [LARGE SCALE GENOMIC DNA]</scope>
    <source>
        <strain evidence="5">Verst-YHS</strain>
    </source>
</reference>
<evidence type="ECO:0000256" key="1">
    <source>
        <dbReference type="ARBA" id="ARBA00022741"/>
    </source>
</evidence>
<dbReference type="GO" id="GO:0017111">
    <property type="term" value="F:ribonucleoside triphosphate phosphatase activity"/>
    <property type="evidence" value="ECO:0007669"/>
    <property type="project" value="UniProtKB-UniRule"/>
</dbReference>
<dbReference type="HAMAP" id="MF_00796">
    <property type="entry name" value="NTPase_1"/>
    <property type="match status" value="1"/>
</dbReference>
<dbReference type="Proteomes" id="UP000316080">
    <property type="component" value="Unassembled WGS sequence"/>
</dbReference>
<reference evidence="6 8" key="1">
    <citation type="journal article" date="2019" name="Nat. Microbiol.">
        <title>Expanding anaerobic alkane metabolism in the domain of Archaea.</title>
        <authorList>
            <person name="Wang Y."/>
            <person name="Wegener G."/>
            <person name="Hou J."/>
            <person name="Wang F."/>
            <person name="Xiao X."/>
        </authorList>
    </citation>
    <scope>NUCLEOTIDE SEQUENCE [LARGE SCALE GENOMIC DNA]</scope>
    <source>
        <strain evidence="6">WYZ-LMO11</strain>
    </source>
</reference>
<dbReference type="Gene3D" id="3.40.50.300">
    <property type="entry name" value="P-loop containing nucleotide triphosphate hydrolases"/>
    <property type="match status" value="1"/>
</dbReference>